<organism evidence="8 9">
    <name type="scientific">Phaseolus vulgaris</name>
    <name type="common">Kidney bean</name>
    <name type="synonym">French bean</name>
    <dbReference type="NCBI Taxonomy" id="3885"/>
    <lineage>
        <taxon>Eukaryota</taxon>
        <taxon>Viridiplantae</taxon>
        <taxon>Streptophyta</taxon>
        <taxon>Embryophyta</taxon>
        <taxon>Tracheophyta</taxon>
        <taxon>Spermatophyta</taxon>
        <taxon>Magnoliopsida</taxon>
        <taxon>eudicotyledons</taxon>
        <taxon>Gunneridae</taxon>
        <taxon>Pentapetalae</taxon>
        <taxon>rosids</taxon>
        <taxon>fabids</taxon>
        <taxon>Fabales</taxon>
        <taxon>Fabaceae</taxon>
        <taxon>Papilionoideae</taxon>
        <taxon>50 kb inversion clade</taxon>
        <taxon>NPAAA clade</taxon>
        <taxon>indigoferoid/millettioid clade</taxon>
        <taxon>Phaseoleae</taxon>
        <taxon>Phaseolus</taxon>
    </lineage>
</organism>
<evidence type="ECO:0000259" key="7">
    <source>
        <dbReference type="PROSITE" id="PS50237"/>
    </source>
</evidence>
<keyword evidence="4" id="KW-0808">Transferase</keyword>
<dbReference type="eggNOG" id="KOG0939">
    <property type="taxonomic scope" value="Eukaryota"/>
</dbReference>
<dbReference type="Gramene" id="ESW06430">
    <property type="protein sequence ID" value="ESW06430"/>
    <property type="gene ID" value="PHAVU_010G047100g"/>
</dbReference>
<evidence type="ECO:0000256" key="3">
    <source>
        <dbReference type="ARBA" id="ARBA00012485"/>
    </source>
</evidence>
<gene>
    <name evidence="8" type="ORF">PHAVU_010G047100g</name>
</gene>
<comment type="catalytic activity">
    <reaction evidence="1">
        <text>S-ubiquitinyl-[E2 ubiquitin-conjugating enzyme]-L-cysteine + [acceptor protein]-L-lysine = [E2 ubiquitin-conjugating enzyme]-L-cysteine + N(6)-ubiquitinyl-[acceptor protein]-L-lysine.</text>
        <dbReference type="EC" id="2.3.2.26"/>
    </reaction>
</comment>
<evidence type="ECO:0000256" key="4">
    <source>
        <dbReference type="ARBA" id="ARBA00022679"/>
    </source>
</evidence>
<evidence type="ECO:0000256" key="5">
    <source>
        <dbReference type="ARBA" id="ARBA00022786"/>
    </source>
</evidence>
<evidence type="ECO:0000256" key="1">
    <source>
        <dbReference type="ARBA" id="ARBA00000885"/>
    </source>
</evidence>
<dbReference type="Pfam" id="PF00632">
    <property type="entry name" value="HECT"/>
    <property type="match status" value="1"/>
</dbReference>
<dbReference type="InterPro" id="IPR035983">
    <property type="entry name" value="Hect_E3_ubiquitin_ligase"/>
</dbReference>
<dbReference type="GO" id="GO:0000209">
    <property type="term" value="P:protein polyubiquitination"/>
    <property type="evidence" value="ECO:0007669"/>
    <property type="project" value="TreeGrafter"/>
</dbReference>
<dbReference type="EMBL" id="CM002297">
    <property type="protein sequence ID" value="ESW06430.1"/>
    <property type="molecule type" value="Genomic_DNA"/>
</dbReference>
<dbReference type="InterPro" id="IPR000569">
    <property type="entry name" value="HECT_dom"/>
</dbReference>
<evidence type="ECO:0000256" key="6">
    <source>
        <dbReference type="PROSITE-ProRule" id="PRU00104"/>
    </source>
</evidence>
<dbReference type="AlphaFoldDB" id="V7AMC9"/>
<dbReference type="Proteomes" id="UP000000226">
    <property type="component" value="Chromosome 10"/>
</dbReference>
<dbReference type="PANTHER" id="PTHR11254">
    <property type="entry name" value="HECT DOMAIN UBIQUITIN-PROTEIN LIGASE"/>
    <property type="match status" value="1"/>
</dbReference>
<accession>V7AMC9</accession>
<dbReference type="GO" id="GO:0061630">
    <property type="term" value="F:ubiquitin protein ligase activity"/>
    <property type="evidence" value="ECO:0007669"/>
    <property type="project" value="UniProtKB-EC"/>
</dbReference>
<keyword evidence="5 6" id="KW-0833">Ubl conjugation pathway</keyword>
<dbReference type="GO" id="GO:0006511">
    <property type="term" value="P:ubiquitin-dependent protein catabolic process"/>
    <property type="evidence" value="ECO:0007669"/>
    <property type="project" value="TreeGrafter"/>
</dbReference>
<dbReference type="SMR" id="V7AMC9"/>
<dbReference type="GO" id="GO:0005737">
    <property type="term" value="C:cytoplasm"/>
    <property type="evidence" value="ECO:0007669"/>
    <property type="project" value="TreeGrafter"/>
</dbReference>
<dbReference type="STRING" id="3885.V7AMC9"/>
<evidence type="ECO:0000313" key="8">
    <source>
        <dbReference type="EMBL" id="ESW06430.1"/>
    </source>
</evidence>
<sequence>MQVGKALVDGQLLDVYFTPDLYKHILGVKVTCHDIEAVDPDYYMNLKWMLEISLEGFKALQGISGLQRFQIHKAYVAPNRLPSAHTW</sequence>
<evidence type="ECO:0000313" key="9">
    <source>
        <dbReference type="Proteomes" id="UP000000226"/>
    </source>
</evidence>
<dbReference type="Gene3D" id="3.90.1750.10">
    <property type="entry name" value="Hect, E3 ligase catalytic domains"/>
    <property type="match status" value="1"/>
</dbReference>
<feature type="domain" description="HECT" evidence="7">
    <location>
        <begin position="1"/>
        <end position="51"/>
    </location>
</feature>
<reference evidence="9" key="1">
    <citation type="journal article" date="2014" name="Nat. Genet.">
        <title>A reference genome for common bean and genome-wide analysis of dual domestications.</title>
        <authorList>
            <person name="Schmutz J."/>
            <person name="McClean P.E."/>
            <person name="Mamidi S."/>
            <person name="Wu G.A."/>
            <person name="Cannon S.B."/>
            <person name="Grimwood J."/>
            <person name="Jenkins J."/>
            <person name="Shu S."/>
            <person name="Song Q."/>
            <person name="Chavarro C."/>
            <person name="Torres-Torres M."/>
            <person name="Geffroy V."/>
            <person name="Moghaddam S.M."/>
            <person name="Gao D."/>
            <person name="Abernathy B."/>
            <person name="Barry K."/>
            <person name="Blair M."/>
            <person name="Brick M.A."/>
            <person name="Chovatia M."/>
            <person name="Gepts P."/>
            <person name="Goodstein D.M."/>
            <person name="Gonzales M."/>
            <person name="Hellsten U."/>
            <person name="Hyten D.L."/>
            <person name="Jia G."/>
            <person name="Kelly J.D."/>
            <person name="Kudrna D."/>
            <person name="Lee R."/>
            <person name="Richard M.M."/>
            <person name="Miklas P.N."/>
            <person name="Osorno J.M."/>
            <person name="Rodrigues J."/>
            <person name="Thareau V."/>
            <person name="Urrea C.A."/>
            <person name="Wang M."/>
            <person name="Yu Y."/>
            <person name="Zhang M."/>
            <person name="Wing R.A."/>
            <person name="Cregan P.B."/>
            <person name="Rokhsar D.S."/>
            <person name="Jackson S.A."/>
        </authorList>
    </citation>
    <scope>NUCLEOTIDE SEQUENCE [LARGE SCALE GENOMIC DNA]</scope>
    <source>
        <strain evidence="9">cv. G19833</strain>
    </source>
</reference>
<dbReference type="SUPFAM" id="SSF56204">
    <property type="entry name" value="Hect, E3 ligase catalytic domain"/>
    <property type="match status" value="1"/>
</dbReference>
<dbReference type="PROSITE" id="PS50237">
    <property type="entry name" value="HECT"/>
    <property type="match status" value="1"/>
</dbReference>
<dbReference type="EC" id="2.3.2.26" evidence="3"/>
<dbReference type="OrthoDB" id="1435281at2759"/>
<evidence type="ECO:0000256" key="2">
    <source>
        <dbReference type="ARBA" id="ARBA00004906"/>
    </source>
</evidence>
<comment type="pathway">
    <text evidence="2">Protein modification; protein ubiquitination.</text>
</comment>
<name>V7AMC9_PHAVU</name>
<dbReference type="Gene3D" id="3.30.2160.10">
    <property type="entry name" value="Hect, E3 ligase catalytic domain"/>
    <property type="match status" value="1"/>
</dbReference>
<proteinExistence type="predicted"/>
<keyword evidence="9" id="KW-1185">Reference proteome</keyword>
<dbReference type="PANTHER" id="PTHR11254:SF67">
    <property type="entry name" value="E3 UBIQUITIN-PROTEIN LIGASE HUWE1"/>
    <property type="match status" value="1"/>
</dbReference>
<protein>
    <recommendedName>
        <fullName evidence="3">HECT-type E3 ubiquitin transferase</fullName>
        <ecNumber evidence="3">2.3.2.26</ecNumber>
    </recommendedName>
</protein>
<comment type="caution">
    <text evidence="6">Lacks conserved residue(s) required for the propagation of feature annotation.</text>
</comment>
<dbReference type="InterPro" id="IPR050409">
    <property type="entry name" value="E3_ubiq-protein_ligase"/>
</dbReference>